<sequence>MRILSTLFFLLLSLSLWAQKSEKQEAFEKGQQIKSSAVQLDKSKLQNLRSAPTMQMYQQGTNQSIKAPTPLRQLQDVEQRSSEDGRPSKREELLLLELKNQATPKE</sequence>
<feature type="region of interest" description="Disordered" evidence="1">
    <location>
        <begin position="50"/>
        <end position="106"/>
    </location>
</feature>
<feature type="compositionally biased region" description="Basic and acidic residues" evidence="1">
    <location>
        <begin position="75"/>
        <end position="93"/>
    </location>
</feature>
<dbReference type="EMBL" id="JH719942">
    <property type="protein sequence ID" value="EJF53372.1"/>
    <property type="molecule type" value="Genomic_DNA"/>
</dbReference>
<evidence type="ECO:0000256" key="2">
    <source>
        <dbReference type="SAM" id="SignalP"/>
    </source>
</evidence>
<reference evidence="4" key="1">
    <citation type="journal article" date="2012" name="Stand. Genomic Sci.">
        <title>Permanent draft genome sequence of the gliding predator Saprospira grandis strain Sa g1 (= HR1).</title>
        <authorList>
            <person name="Mavromatis K."/>
            <person name="Chertkov O."/>
            <person name="Lapidus A."/>
            <person name="Nolan M."/>
            <person name="Lucas S."/>
            <person name="Tice H."/>
            <person name="Del Rio T.G."/>
            <person name="Cheng J.F."/>
            <person name="Han C."/>
            <person name="Tapia R."/>
            <person name="Bruce D."/>
            <person name="Goodwin L.A."/>
            <person name="Pitluck S."/>
            <person name="Huntemann M."/>
            <person name="Liolios K."/>
            <person name="Pagani I."/>
            <person name="Ivanova N."/>
            <person name="Mikhailova N."/>
            <person name="Pati A."/>
            <person name="Chen A."/>
            <person name="Palaniappan K."/>
            <person name="Land M."/>
            <person name="Brambilla E.M."/>
            <person name="Rohde M."/>
            <person name="Spring S."/>
            <person name="Goker M."/>
            <person name="Detter J.C."/>
            <person name="Bristow J."/>
            <person name="Eisen J.A."/>
            <person name="Markowitz V."/>
            <person name="Hugenholtz P."/>
            <person name="Kyrpides N.C."/>
            <person name="Klenk H.P."/>
            <person name="Woyke T."/>
        </authorList>
    </citation>
    <scope>NUCLEOTIDE SEQUENCE [LARGE SCALE GENOMIC DNA]</scope>
    <source>
        <strain evidence="4">DSM 2844</strain>
    </source>
</reference>
<organism evidence="3 4">
    <name type="scientific">Saprospira grandis DSM 2844</name>
    <dbReference type="NCBI Taxonomy" id="694433"/>
    <lineage>
        <taxon>Bacteria</taxon>
        <taxon>Pseudomonadati</taxon>
        <taxon>Bacteroidota</taxon>
        <taxon>Saprospiria</taxon>
        <taxon>Saprospirales</taxon>
        <taxon>Saprospiraceae</taxon>
        <taxon>Saprospira</taxon>
    </lineage>
</organism>
<name>J0P786_9BACT</name>
<feature type="compositionally biased region" description="Polar residues" evidence="1">
    <location>
        <begin position="50"/>
        <end position="66"/>
    </location>
</feature>
<evidence type="ECO:0000313" key="4">
    <source>
        <dbReference type="Proteomes" id="UP000005113"/>
    </source>
</evidence>
<dbReference type="OrthoDB" id="9845541at2"/>
<protein>
    <submittedName>
        <fullName evidence="3">Uncharacterized protein</fullName>
    </submittedName>
</protein>
<dbReference type="Proteomes" id="UP000005113">
    <property type="component" value="Unassembled WGS sequence"/>
</dbReference>
<dbReference type="AlphaFoldDB" id="J0P786"/>
<gene>
    <name evidence="3" type="ORF">SapgrDRAFT_1666</name>
</gene>
<feature type="signal peptide" evidence="2">
    <location>
        <begin position="1"/>
        <end position="18"/>
    </location>
</feature>
<evidence type="ECO:0000256" key="1">
    <source>
        <dbReference type="SAM" id="MobiDB-lite"/>
    </source>
</evidence>
<feature type="chain" id="PRO_5003737619" evidence="2">
    <location>
        <begin position="19"/>
        <end position="106"/>
    </location>
</feature>
<proteinExistence type="predicted"/>
<dbReference type="RefSeq" id="WP_002658981.1">
    <property type="nucleotide sequence ID" value="NZ_JH719942.1"/>
</dbReference>
<accession>J0P786</accession>
<keyword evidence="2" id="KW-0732">Signal</keyword>
<evidence type="ECO:0000313" key="3">
    <source>
        <dbReference type="EMBL" id="EJF53372.1"/>
    </source>
</evidence>
<dbReference type="HOGENOM" id="CLU_2221378_0_0_10"/>